<organism evidence="5 7">
    <name type="scientific">Legionella quateirensis</name>
    <dbReference type="NCBI Taxonomy" id="45072"/>
    <lineage>
        <taxon>Bacteria</taxon>
        <taxon>Pseudomonadati</taxon>
        <taxon>Pseudomonadota</taxon>
        <taxon>Gammaproteobacteria</taxon>
        <taxon>Legionellales</taxon>
        <taxon>Legionellaceae</taxon>
        <taxon>Legionella</taxon>
    </lineage>
</organism>
<feature type="domain" description="Metallo-beta-lactamase" evidence="2">
    <location>
        <begin position="272"/>
        <end position="426"/>
    </location>
</feature>
<dbReference type="Proteomes" id="UP000254230">
    <property type="component" value="Unassembled WGS sequence"/>
</dbReference>
<gene>
    <name evidence="4" type="ORF">Lqua_0820</name>
    <name evidence="5" type="ORF">NCTC12376_01001</name>
</gene>
<dbReference type="AlphaFoldDB" id="A0A378KUM8"/>
<dbReference type="RefSeq" id="WP_058473005.1">
    <property type="nucleotide sequence ID" value="NZ_CAAAIL010000018.1"/>
</dbReference>
<dbReference type="Proteomes" id="UP000054639">
    <property type="component" value="Unassembled WGS sequence"/>
</dbReference>
<reference evidence="4 6" key="1">
    <citation type="submission" date="2015-11" db="EMBL/GenBank/DDBJ databases">
        <title>Genomic analysis of 38 Legionella species identifies large and diverse effector repertoires.</title>
        <authorList>
            <person name="Burstein D."/>
            <person name="Amaro F."/>
            <person name="Zusman T."/>
            <person name="Lifshitz Z."/>
            <person name="Cohen O."/>
            <person name="Gilbert J.A."/>
            <person name="Pupko T."/>
            <person name="Shuman H.A."/>
            <person name="Segal G."/>
        </authorList>
    </citation>
    <scope>NUCLEOTIDE SEQUENCE [LARGE SCALE GENOMIC DNA]</scope>
    <source>
        <strain evidence="4 6">ATCC 49507</strain>
    </source>
</reference>
<dbReference type="EMBL" id="UGOW01000001">
    <property type="protein sequence ID" value="STY17207.1"/>
    <property type="molecule type" value="Genomic_DNA"/>
</dbReference>
<dbReference type="EMBL" id="LNYR01000006">
    <property type="protein sequence ID" value="KTD52987.1"/>
    <property type="molecule type" value="Genomic_DNA"/>
</dbReference>
<dbReference type="InterPro" id="IPR001279">
    <property type="entry name" value="Metallo-B-lactamas"/>
</dbReference>
<evidence type="ECO:0000313" key="6">
    <source>
        <dbReference type="Proteomes" id="UP000054639"/>
    </source>
</evidence>
<dbReference type="GO" id="GO:0016787">
    <property type="term" value="F:hydrolase activity"/>
    <property type="evidence" value="ECO:0007669"/>
    <property type="project" value="UniProtKB-KW"/>
</dbReference>
<protein>
    <submittedName>
        <fullName evidence="5">Metal-dependent hydrolase</fullName>
    </submittedName>
</protein>
<evidence type="ECO:0000259" key="2">
    <source>
        <dbReference type="Pfam" id="PF12706"/>
    </source>
</evidence>
<dbReference type="Pfam" id="PF18456">
    <property type="entry name" value="CmlA_N"/>
    <property type="match status" value="1"/>
</dbReference>
<dbReference type="STRING" id="45072.Lqua_0820"/>
<evidence type="ECO:0000313" key="5">
    <source>
        <dbReference type="EMBL" id="STY17207.1"/>
    </source>
</evidence>
<dbReference type="OrthoDB" id="5657199at2"/>
<proteinExistence type="predicted"/>
<keyword evidence="6" id="KW-1185">Reference proteome</keyword>
<evidence type="ECO:0000313" key="4">
    <source>
        <dbReference type="EMBL" id="KTD52987.1"/>
    </source>
</evidence>
<evidence type="ECO:0000256" key="1">
    <source>
        <dbReference type="SAM" id="Phobius"/>
    </source>
</evidence>
<keyword evidence="1" id="KW-0472">Membrane</keyword>
<feature type="domain" description="Diiron non-heme beta-hydroxylase N-terminal" evidence="3">
    <location>
        <begin position="6"/>
        <end position="238"/>
    </location>
</feature>
<accession>A0A378KUM8</accession>
<dbReference type="Gene3D" id="3.60.15.10">
    <property type="entry name" value="Ribonuclease Z/Hydroxyacylglutathione hydrolase-like"/>
    <property type="match status" value="1"/>
</dbReference>
<evidence type="ECO:0000259" key="3">
    <source>
        <dbReference type="Pfam" id="PF18456"/>
    </source>
</evidence>
<dbReference type="PANTHER" id="PTHR15032:SF4">
    <property type="entry name" value="N-ACYL-PHOSPHATIDYLETHANOLAMINE-HYDROLYZING PHOSPHOLIPASE D"/>
    <property type="match status" value="1"/>
</dbReference>
<dbReference type="SUPFAM" id="SSF56281">
    <property type="entry name" value="Metallo-hydrolase/oxidoreductase"/>
    <property type="match status" value="1"/>
</dbReference>
<keyword evidence="1" id="KW-1133">Transmembrane helix</keyword>
<dbReference type="PANTHER" id="PTHR15032">
    <property type="entry name" value="N-ACYL-PHOSPHATIDYLETHANOLAMINE-HYDROLYZING PHOSPHOLIPASE D"/>
    <property type="match status" value="1"/>
</dbReference>
<dbReference type="Pfam" id="PF12706">
    <property type="entry name" value="Lactamase_B_2"/>
    <property type="match status" value="1"/>
</dbReference>
<reference evidence="5 7" key="2">
    <citation type="submission" date="2018-06" db="EMBL/GenBank/DDBJ databases">
        <authorList>
            <consortium name="Pathogen Informatics"/>
            <person name="Doyle S."/>
        </authorList>
    </citation>
    <scope>NUCLEOTIDE SEQUENCE [LARGE SCALE GENOMIC DNA]</scope>
    <source>
        <strain evidence="5 7">NCTC12376</strain>
    </source>
</reference>
<dbReference type="InterPro" id="IPR041141">
    <property type="entry name" value="CmlA_N"/>
</dbReference>
<name>A0A378KUM8_9GAMM</name>
<keyword evidence="5" id="KW-0378">Hydrolase</keyword>
<dbReference type="GO" id="GO:0005737">
    <property type="term" value="C:cytoplasm"/>
    <property type="evidence" value="ECO:0007669"/>
    <property type="project" value="TreeGrafter"/>
</dbReference>
<keyword evidence="1" id="KW-0812">Transmembrane</keyword>
<feature type="transmembrane region" description="Helical" evidence="1">
    <location>
        <begin position="20"/>
        <end position="43"/>
    </location>
</feature>
<dbReference type="InterPro" id="IPR036866">
    <property type="entry name" value="RibonucZ/Hydroxyglut_hydro"/>
</dbReference>
<sequence>MQDLYYLKPNVISQPLVNQWYAWSFLVAPQTAAMLIVYAHLAIMKSYINHPEMHEQALLHPELKGGQFIDLPVRDTEFIAQLLAKTEDKCSELINLAQSITELFDLLNKYENGAPLEDLYSQIPEQLRGYVELVYDLQNQKSFRFFERMLYSSKYSTRNLQSVVLSEMTNENRPFLLSTPYQESTDKLEVSLPFNDSFYDKLYQSKTVGITETDLLALHSHIPNAEHYELFKSFFTTQQSEKKIDLLTHDSTIKIKYFGHACVLVMTKHCSILIDPIISYETPSELDRFCYADLPETIDYLVFTHAHQDHVLIEHVLQLRYKTKQVIVPKSGGGFLQDPSLKIFFEELGFTKVIEIDDMESIDIPDGSITGIPFLGEHGDLNIQTKKAHLITLFNKKMLFAADSNNLSSDLYNIIYQSTGTIDLIFIGMECEGAPVSWVYGTLFPNKLARKHDQKRRLNGSNCDRALKIIEIFKPKQVFVYAMALEPWLSYILNINYNEDSIQLIESTKFIKKCNDLGIFSERLFSHKEIFI</sequence>
<evidence type="ECO:0000313" key="7">
    <source>
        <dbReference type="Proteomes" id="UP000254230"/>
    </source>
</evidence>